<dbReference type="AlphaFoldDB" id="A0A4R1XR58"/>
<reference evidence="4 5" key="1">
    <citation type="submission" date="2019-03" db="EMBL/GenBank/DDBJ databases">
        <title>Genomic analyses of the natural microbiome of Caenorhabditis elegans.</title>
        <authorList>
            <person name="Samuel B."/>
        </authorList>
    </citation>
    <scope>NUCLEOTIDE SEQUENCE [LARGE SCALE GENOMIC DNA]</scope>
    <source>
        <strain evidence="4 5">JUb89</strain>
    </source>
</reference>
<keyword evidence="5" id="KW-1185">Reference proteome</keyword>
<dbReference type="EMBL" id="SLVJ01000011">
    <property type="protein sequence ID" value="TCM66787.1"/>
    <property type="molecule type" value="Genomic_DNA"/>
</dbReference>
<dbReference type="OrthoDB" id="3389160at2"/>
<keyword evidence="1 4" id="KW-0808">Transferase</keyword>
<dbReference type="InterPro" id="IPR000182">
    <property type="entry name" value="GNAT_dom"/>
</dbReference>
<comment type="caution">
    <text evidence="4">The sequence shown here is derived from an EMBL/GenBank/DDBJ whole genome shotgun (WGS) entry which is preliminary data.</text>
</comment>
<dbReference type="PANTHER" id="PTHR43877">
    <property type="entry name" value="AMINOALKYLPHOSPHONATE N-ACETYLTRANSFERASE-RELATED-RELATED"/>
    <property type="match status" value="1"/>
</dbReference>
<keyword evidence="2" id="KW-0012">Acyltransferase</keyword>
<evidence type="ECO:0000313" key="5">
    <source>
        <dbReference type="Proteomes" id="UP000294963"/>
    </source>
</evidence>
<dbReference type="Gene3D" id="3.40.630.30">
    <property type="match status" value="1"/>
</dbReference>
<evidence type="ECO:0000313" key="4">
    <source>
        <dbReference type="EMBL" id="TCM66787.1"/>
    </source>
</evidence>
<dbReference type="CDD" id="cd04301">
    <property type="entry name" value="NAT_SF"/>
    <property type="match status" value="1"/>
</dbReference>
<name>A0A4R1XR58_ACICA</name>
<organism evidence="4 5">
    <name type="scientific">Acinetobacter calcoaceticus</name>
    <dbReference type="NCBI Taxonomy" id="471"/>
    <lineage>
        <taxon>Bacteria</taxon>
        <taxon>Pseudomonadati</taxon>
        <taxon>Pseudomonadota</taxon>
        <taxon>Gammaproteobacteria</taxon>
        <taxon>Moraxellales</taxon>
        <taxon>Moraxellaceae</taxon>
        <taxon>Acinetobacter</taxon>
        <taxon>Acinetobacter calcoaceticus/baumannii complex</taxon>
    </lineage>
</organism>
<dbReference type="InterPro" id="IPR016181">
    <property type="entry name" value="Acyl_CoA_acyltransferase"/>
</dbReference>
<protein>
    <submittedName>
        <fullName evidence="4">Acetyltransferase (GNAT) family protein</fullName>
    </submittedName>
</protein>
<dbReference type="Proteomes" id="UP000294963">
    <property type="component" value="Unassembled WGS sequence"/>
</dbReference>
<dbReference type="SUPFAM" id="SSF55729">
    <property type="entry name" value="Acyl-CoA N-acyltransferases (Nat)"/>
    <property type="match status" value="1"/>
</dbReference>
<proteinExistence type="predicted"/>
<accession>A0A4R1XR58</accession>
<gene>
    <name evidence="4" type="ORF">EC844_11177</name>
</gene>
<dbReference type="PROSITE" id="PS51186">
    <property type="entry name" value="GNAT"/>
    <property type="match status" value="1"/>
</dbReference>
<dbReference type="InterPro" id="IPR050832">
    <property type="entry name" value="Bact_Acetyltransf"/>
</dbReference>
<evidence type="ECO:0000256" key="2">
    <source>
        <dbReference type="ARBA" id="ARBA00023315"/>
    </source>
</evidence>
<sequence>MKNIQIIEIEHLIPYCDGLIELLVDSVGSGASMGFIAPLKLQDAQQYWEEIQQKLQQQRLCLLLALQGQTVIGSVQLSLSLKANAQHRAEVEKLMVLSSFRSQGIGTLLMQQLENVSRRMALRLLVLDTREGDVSEQLYLKMDFQRAGIIPGFALNSDGGYAGTALYYKELMV</sequence>
<dbReference type="Pfam" id="PF00583">
    <property type="entry name" value="Acetyltransf_1"/>
    <property type="match status" value="1"/>
</dbReference>
<feature type="domain" description="N-acetyltransferase" evidence="3">
    <location>
        <begin position="7"/>
        <end position="173"/>
    </location>
</feature>
<evidence type="ECO:0000259" key="3">
    <source>
        <dbReference type="PROSITE" id="PS51186"/>
    </source>
</evidence>
<dbReference type="PANTHER" id="PTHR43877:SF2">
    <property type="entry name" value="AMINOALKYLPHOSPHONATE N-ACETYLTRANSFERASE-RELATED"/>
    <property type="match status" value="1"/>
</dbReference>
<evidence type="ECO:0000256" key="1">
    <source>
        <dbReference type="ARBA" id="ARBA00022679"/>
    </source>
</evidence>
<dbReference type="GO" id="GO:0016747">
    <property type="term" value="F:acyltransferase activity, transferring groups other than amino-acyl groups"/>
    <property type="evidence" value="ECO:0007669"/>
    <property type="project" value="InterPro"/>
</dbReference>